<dbReference type="Gene3D" id="2.30.110.10">
    <property type="entry name" value="Electron Transport, Fmn-binding Protein, Chain A"/>
    <property type="match status" value="1"/>
</dbReference>
<dbReference type="InterPro" id="IPR012349">
    <property type="entry name" value="Split_barrel_FMN-bd"/>
</dbReference>
<reference evidence="2" key="1">
    <citation type="journal article" date="2013" name="Nat. Biotechnol.">
        <title>Draft genome sequence of chickpea (Cicer arietinum) provides a resource for trait improvement.</title>
        <authorList>
            <person name="Varshney R.K."/>
            <person name="Song C."/>
            <person name="Saxena R.K."/>
            <person name="Azam S."/>
            <person name="Yu S."/>
            <person name="Sharpe A.G."/>
            <person name="Cannon S."/>
            <person name="Baek J."/>
            <person name="Rosen B.D."/>
            <person name="Tar'an B."/>
            <person name="Millan T."/>
            <person name="Zhang X."/>
            <person name="Ramsay L.D."/>
            <person name="Iwata A."/>
            <person name="Wang Y."/>
            <person name="Nelson W."/>
            <person name="Farmer A.D."/>
            <person name="Gaur P.M."/>
            <person name="Soderlund C."/>
            <person name="Penmetsa R.V."/>
            <person name="Xu C."/>
            <person name="Bharti A.K."/>
            <person name="He W."/>
            <person name="Winter P."/>
            <person name="Zhao S."/>
            <person name="Hane J.K."/>
            <person name="Carrasquilla-Garcia N."/>
            <person name="Condie J.A."/>
            <person name="Upadhyaya H.D."/>
            <person name="Luo M.C."/>
            <person name="Thudi M."/>
            <person name="Gowda C.L."/>
            <person name="Singh N.P."/>
            <person name="Lichtenzveig J."/>
            <person name="Gali K.K."/>
            <person name="Rubio J."/>
            <person name="Nadarajan N."/>
            <person name="Dolezel J."/>
            <person name="Bansal K.C."/>
            <person name="Xu X."/>
            <person name="Edwards D."/>
            <person name="Zhang G."/>
            <person name="Kahl G."/>
            <person name="Gil J."/>
            <person name="Singh K.B."/>
            <person name="Datta S.K."/>
            <person name="Jackson S.A."/>
            <person name="Wang J."/>
            <person name="Cook D.R."/>
        </authorList>
    </citation>
    <scope>NUCLEOTIDE SEQUENCE [LARGE SCALE GENOMIC DNA]</scope>
    <source>
        <strain evidence="2">cv. CDC Frontier</strain>
    </source>
</reference>
<protein>
    <submittedName>
        <fullName evidence="3">Glutamyl-tRNA reductase-binding protein, chloroplastic</fullName>
    </submittedName>
</protein>
<evidence type="ECO:0000313" key="2">
    <source>
        <dbReference type="Proteomes" id="UP000087171"/>
    </source>
</evidence>
<accession>A0A1S2YNL1</accession>
<dbReference type="GO" id="GO:0009507">
    <property type="term" value="C:chloroplast"/>
    <property type="evidence" value="ECO:0007669"/>
    <property type="project" value="TreeGrafter"/>
</dbReference>
<dbReference type="InterPro" id="IPR037119">
    <property type="entry name" value="Haem_oxidase_HugZ-like_sf"/>
</dbReference>
<dbReference type="KEGG" id="cam:101507537"/>
<name>A0A1S2YNL1_CICAR</name>
<dbReference type="InterPro" id="IPR019595">
    <property type="entry name" value="DUF2470"/>
</dbReference>
<dbReference type="PaxDb" id="3827-XP_004507537.1"/>
<dbReference type="Proteomes" id="UP000087171">
    <property type="component" value="Chromosome Ca6"/>
</dbReference>
<dbReference type="Gene3D" id="3.20.180.10">
    <property type="entry name" value="PNP-oxidase-like"/>
    <property type="match status" value="1"/>
</dbReference>
<dbReference type="RefSeq" id="XP_004507537.1">
    <property type="nucleotide sequence ID" value="XM_004507480.3"/>
</dbReference>
<feature type="domain" description="DUF2470" evidence="1">
    <location>
        <begin position="212"/>
        <end position="287"/>
    </location>
</feature>
<dbReference type="AlphaFoldDB" id="A0A1S2YNL1"/>
<dbReference type="GeneID" id="101507537"/>
<reference evidence="3" key="2">
    <citation type="submission" date="2025-08" db="UniProtKB">
        <authorList>
            <consortium name="RefSeq"/>
        </authorList>
    </citation>
    <scope>IDENTIFICATION</scope>
    <source>
        <tissue evidence="3">Etiolated seedlings</tissue>
    </source>
</reference>
<organism evidence="2 3">
    <name type="scientific">Cicer arietinum</name>
    <name type="common">Chickpea</name>
    <name type="synonym">Garbanzo</name>
    <dbReference type="NCBI Taxonomy" id="3827"/>
    <lineage>
        <taxon>Eukaryota</taxon>
        <taxon>Viridiplantae</taxon>
        <taxon>Streptophyta</taxon>
        <taxon>Embryophyta</taxon>
        <taxon>Tracheophyta</taxon>
        <taxon>Spermatophyta</taxon>
        <taxon>Magnoliopsida</taxon>
        <taxon>eudicotyledons</taxon>
        <taxon>Gunneridae</taxon>
        <taxon>Pentapetalae</taxon>
        <taxon>rosids</taxon>
        <taxon>fabids</taxon>
        <taxon>Fabales</taxon>
        <taxon>Fabaceae</taxon>
        <taxon>Papilionoideae</taxon>
        <taxon>50 kb inversion clade</taxon>
        <taxon>NPAAA clade</taxon>
        <taxon>Hologalegina</taxon>
        <taxon>IRL clade</taxon>
        <taxon>Cicereae</taxon>
        <taxon>Cicer</taxon>
    </lineage>
</organism>
<dbReference type="PANTHER" id="PTHR13343:SF22">
    <property type="entry name" value="GLUTAMYL-TRNA REDUCTASE-BINDING PROTEIN, CHLOROPLASTIC"/>
    <property type="match status" value="1"/>
</dbReference>
<gene>
    <name evidence="3" type="primary">LOC101507537</name>
</gene>
<dbReference type="PANTHER" id="PTHR13343">
    <property type="entry name" value="CREG1 PROTEIN"/>
    <property type="match status" value="1"/>
</dbReference>
<dbReference type="SUPFAM" id="SSF50475">
    <property type="entry name" value="FMN-binding split barrel"/>
    <property type="match status" value="1"/>
</dbReference>
<dbReference type="STRING" id="3827.A0A1S2YNL1"/>
<keyword evidence="2" id="KW-1185">Reference proteome</keyword>
<dbReference type="eggNOG" id="ENOG502QT0S">
    <property type="taxonomic scope" value="Eukaryota"/>
</dbReference>
<proteinExistence type="predicted"/>
<evidence type="ECO:0000313" key="3">
    <source>
        <dbReference type="RefSeq" id="XP_004507537.1"/>
    </source>
</evidence>
<sequence>MLLQTRNFSAPHFTPKTTTTNKIPLYSPSNSISFRSTKCSISSPQLELKIDNNKITKPFPSEVSRTVMDLARVGTLSTLTQQGHPLGIGVRFVVDSEDGTPFFYFNHNAIPTTNNNINTPSSLHVQFIQSGLRTPQCTLQGTLTKPEDPSLIKRFASLWKKRFGEEVDQDFMYIIAVDRVLHLDDLQEDGVWFTSLDYKNAQPDPLREFAENLVAEINTNNMEDITRFCNVYADLNFQVSEAKMIWVDRLGFDLRLFSPNNGLFEVRIPFPREVSDEKGAKSTFNCMSQLAWEVERNFHPLDFEKVTQLKHIKS</sequence>
<evidence type="ECO:0000259" key="1">
    <source>
        <dbReference type="Pfam" id="PF10615"/>
    </source>
</evidence>
<dbReference type="OrthoDB" id="2138282at2759"/>
<dbReference type="Pfam" id="PF10615">
    <property type="entry name" value="DUF2470"/>
    <property type="match status" value="1"/>
</dbReference>